<comment type="caution">
    <text evidence="2">The sequence shown here is derived from an EMBL/GenBank/DDBJ whole genome shotgun (WGS) entry which is preliminary data.</text>
</comment>
<accession>A0A8J2KEM7</accession>
<reference evidence="2" key="1">
    <citation type="submission" date="2021-06" db="EMBL/GenBank/DDBJ databases">
        <authorList>
            <person name="Hodson N. C."/>
            <person name="Mongue J. A."/>
            <person name="Jaron S. K."/>
        </authorList>
    </citation>
    <scope>NUCLEOTIDE SEQUENCE</scope>
</reference>
<organism evidence="2 3">
    <name type="scientific">Allacma fusca</name>
    <dbReference type="NCBI Taxonomy" id="39272"/>
    <lineage>
        <taxon>Eukaryota</taxon>
        <taxon>Metazoa</taxon>
        <taxon>Ecdysozoa</taxon>
        <taxon>Arthropoda</taxon>
        <taxon>Hexapoda</taxon>
        <taxon>Collembola</taxon>
        <taxon>Symphypleona</taxon>
        <taxon>Sminthuridae</taxon>
        <taxon>Allacma</taxon>
    </lineage>
</organism>
<name>A0A8J2KEM7_9HEXA</name>
<evidence type="ECO:0000313" key="2">
    <source>
        <dbReference type="EMBL" id="CAG7734818.1"/>
    </source>
</evidence>
<feature type="region of interest" description="Disordered" evidence="1">
    <location>
        <begin position="1"/>
        <end position="33"/>
    </location>
</feature>
<sequence>IPGVPQPQQIPPPAPAPAPVPEVEGNADDFDEVNLEDMILAE</sequence>
<gene>
    <name evidence="2" type="ORF">AFUS01_LOCUS23186</name>
</gene>
<evidence type="ECO:0000313" key="3">
    <source>
        <dbReference type="Proteomes" id="UP000708208"/>
    </source>
</evidence>
<dbReference type="Proteomes" id="UP000708208">
    <property type="component" value="Unassembled WGS sequence"/>
</dbReference>
<feature type="non-terminal residue" evidence="2">
    <location>
        <position position="1"/>
    </location>
</feature>
<proteinExistence type="predicted"/>
<keyword evidence="3" id="KW-1185">Reference proteome</keyword>
<protein>
    <submittedName>
        <fullName evidence="2">Uncharacterized protein</fullName>
    </submittedName>
</protein>
<dbReference type="AlphaFoldDB" id="A0A8J2KEM7"/>
<dbReference type="EMBL" id="CAJVCH010276929">
    <property type="protein sequence ID" value="CAG7734818.1"/>
    <property type="molecule type" value="Genomic_DNA"/>
</dbReference>
<evidence type="ECO:0000256" key="1">
    <source>
        <dbReference type="SAM" id="MobiDB-lite"/>
    </source>
</evidence>
<feature type="compositionally biased region" description="Pro residues" evidence="1">
    <location>
        <begin position="1"/>
        <end position="20"/>
    </location>
</feature>